<dbReference type="Proteomes" id="UP001241571">
    <property type="component" value="Unassembled WGS sequence"/>
</dbReference>
<feature type="domain" description="PglD N-terminal" evidence="2">
    <location>
        <begin position="3"/>
        <end position="77"/>
    </location>
</feature>
<evidence type="ECO:0000313" key="6">
    <source>
        <dbReference type="Proteomes" id="UP001241571"/>
    </source>
</evidence>
<evidence type="ECO:0000259" key="2">
    <source>
        <dbReference type="Pfam" id="PF17836"/>
    </source>
</evidence>
<dbReference type="Gene3D" id="3.40.50.20">
    <property type="match status" value="1"/>
</dbReference>
<dbReference type="AlphaFoldDB" id="A0ABD4ZPV7"/>
<reference evidence="3 5" key="1">
    <citation type="submission" date="2020-06" db="EMBL/GenBank/DDBJ databases">
        <title>Crossreactivity between MHC class I-restricted antigens from cancer cells and an enterococcal bacteriophage.</title>
        <authorList>
            <person name="Fluckiger A."/>
            <person name="Daillere R."/>
            <person name="Sassi M."/>
            <person name="Cattoir V."/>
            <person name="Kroemer G."/>
            <person name="Zitvogel L."/>
        </authorList>
    </citation>
    <scope>NUCLEOTIDE SEQUENCE [LARGE SCALE GENOMIC DNA]</scope>
    <source>
        <strain evidence="3 5">EG4</strain>
    </source>
</reference>
<dbReference type="SUPFAM" id="SSF51161">
    <property type="entry name" value="Trimeric LpxA-like enzymes"/>
    <property type="match status" value="1"/>
</dbReference>
<proteinExistence type="predicted"/>
<dbReference type="NCBIfam" id="TIGR03570">
    <property type="entry name" value="NeuD_NnaD"/>
    <property type="match status" value="1"/>
</dbReference>
<gene>
    <name evidence="3" type="ORF">HWH42_16690</name>
    <name evidence="4" type="ORF">QRX88_03350</name>
</gene>
<dbReference type="Gene3D" id="2.160.10.10">
    <property type="entry name" value="Hexapeptide repeat proteins"/>
    <property type="match status" value="1"/>
</dbReference>
<sequence>MKDLVIIGAGGYAKEISFLVQNRLDFNLIGFVDDSVPKKTELTGKKVLGPVEILLSWPKSLHVAIGISSPVIKKKIYLILKENKNIIFPNIIDPTALIGANVTLGIGNILMPHTTFTADINIGNFNMINIATTIGHDTKIGDFNSIFPSCNISGNVKLGDYTEIGVGTKIIPGISIADNSITGAGSVVIRNIEKNTKNVGVPTRVIERWN</sequence>
<feature type="active site" description="Proton acceptor" evidence="1">
    <location>
        <position position="136"/>
    </location>
</feature>
<dbReference type="EMBL" id="JABXJK010000087">
    <property type="protein sequence ID" value="MBA0974208.1"/>
    <property type="molecule type" value="Genomic_DNA"/>
</dbReference>
<feature type="site" description="Increases basicity of active site His" evidence="1">
    <location>
        <position position="137"/>
    </location>
</feature>
<dbReference type="PANTHER" id="PTHR43300:SF7">
    <property type="entry name" value="UDP-N-ACETYLBACILLOSAMINE N-ACETYLTRANSFERASE"/>
    <property type="match status" value="1"/>
</dbReference>
<dbReference type="CDD" id="cd03360">
    <property type="entry name" value="LbH_AT_putative"/>
    <property type="match status" value="1"/>
</dbReference>
<dbReference type="InterPro" id="IPR020019">
    <property type="entry name" value="AcTrfase_PglD-like"/>
</dbReference>
<dbReference type="InterPro" id="IPR050179">
    <property type="entry name" value="Trans_hexapeptide_repeat"/>
</dbReference>
<protein>
    <submittedName>
        <fullName evidence="4">Acetyltransferase</fullName>
    </submittedName>
</protein>
<dbReference type="InterPro" id="IPR041561">
    <property type="entry name" value="PglD_N"/>
</dbReference>
<evidence type="ECO:0000313" key="3">
    <source>
        <dbReference type="EMBL" id="MBA0974208.1"/>
    </source>
</evidence>
<dbReference type="Pfam" id="PF17836">
    <property type="entry name" value="PglD_N"/>
    <property type="match status" value="1"/>
</dbReference>
<evidence type="ECO:0000313" key="4">
    <source>
        <dbReference type="EMBL" id="MDL4934755.1"/>
    </source>
</evidence>
<dbReference type="RefSeq" id="WP_103299537.1">
    <property type="nucleotide sequence ID" value="NZ_CAKOCH010000002.1"/>
</dbReference>
<evidence type="ECO:0000256" key="1">
    <source>
        <dbReference type="PIRSR" id="PIRSR620019-1"/>
    </source>
</evidence>
<dbReference type="EMBL" id="JASUBT010000002">
    <property type="protein sequence ID" value="MDL4934755.1"/>
    <property type="molecule type" value="Genomic_DNA"/>
</dbReference>
<dbReference type="Proteomes" id="UP000571857">
    <property type="component" value="Unassembled WGS sequence"/>
</dbReference>
<accession>A0ABD4ZPV7</accession>
<dbReference type="PANTHER" id="PTHR43300">
    <property type="entry name" value="ACETYLTRANSFERASE"/>
    <property type="match status" value="1"/>
</dbReference>
<name>A0ABD4ZPV7_ENTGA</name>
<evidence type="ECO:0000313" key="5">
    <source>
        <dbReference type="Proteomes" id="UP000571857"/>
    </source>
</evidence>
<dbReference type="InterPro" id="IPR011004">
    <property type="entry name" value="Trimer_LpxA-like_sf"/>
</dbReference>
<comment type="caution">
    <text evidence="4">The sequence shown here is derived from an EMBL/GenBank/DDBJ whole genome shotgun (WGS) entry which is preliminary data.</text>
</comment>
<organism evidence="4 6">
    <name type="scientific">Enterococcus gallinarum</name>
    <dbReference type="NCBI Taxonomy" id="1353"/>
    <lineage>
        <taxon>Bacteria</taxon>
        <taxon>Bacillati</taxon>
        <taxon>Bacillota</taxon>
        <taxon>Bacilli</taxon>
        <taxon>Lactobacillales</taxon>
        <taxon>Enterococcaceae</taxon>
        <taxon>Enterococcus</taxon>
    </lineage>
</organism>
<reference evidence="4 6" key="2">
    <citation type="submission" date="2023-06" db="EMBL/GenBank/DDBJ databases">
        <title>Acute promotion of culturable opportunistic pathogens and persistent increase of antibiotic resistance following antibiotic exposure in mouse gut microbiota.</title>
        <authorList>
            <person name="Li L."/>
            <person name="Wang B."/>
            <person name="Sun Y."/>
            <person name="Wang M."/>
            <person name="Xu H."/>
        </authorList>
    </citation>
    <scope>NUCLEOTIDE SEQUENCE [LARGE SCALE GENOMIC DNA]</scope>
    <source>
        <strain evidence="4 6">CRI2_2</strain>
    </source>
</reference>